<organism evidence="4 5">
    <name type="scientific">Anaerotruncus colihominis</name>
    <dbReference type="NCBI Taxonomy" id="169435"/>
    <lineage>
        <taxon>Bacteria</taxon>
        <taxon>Bacillati</taxon>
        <taxon>Bacillota</taxon>
        <taxon>Clostridia</taxon>
        <taxon>Eubacteriales</taxon>
        <taxon>Oscillospiraceae</taxon>
        <taxon>Anaerotruncus</taxon>
    </lineage>
</organism>
<dbReference type="Gene3D" id="3.40.50.450">
    <property type="match status" value="1"/>
</dbReference>
<dbReference type="EMBL" id="CZBE01000011">
    <property type="protein sequence ID" value="CUP75782.1"/>
    <property type="molecule type" value="Genomic_DNA"/>
</dbReference>
<dbReference type="PANTHER" id="PTHR43022">
    <property type="entry name" value="PROTEIN SMF"/>
    <property type="match status" value="1"/>
</dbReference>
<feature type="domain" description="DprA winged helix" evidence="3">
    <location>
        <begin position="351"/>
        <end position="405"/>
    </location>
</feature>
<dbReference type="PANTHER" id="PTHR43022:SF1">
    <property type="entry name" value="PROTEIN SMF"/>
    <property type="match status" value="1"/>
</dbReference>
<dbReference type="NCBIfam" id="TIGR00732">
    <property type="entry name" value="dprA"/>
    <property type="match status" value="1"/>
</dbReference>
<evidence type="ECO:0000313" key="4">
    <source>
        <dbReference type="EMBL" id="CUP75782.1"/>
    </source>
</evidence>
<gene>
    <name evidence="4" type="primary">smf</name>
    <name evidence="4" type="ORF">ERS852551_01846</name>
</gene>
<feature type="domain" description="Smf/DprA SLOG" evidence="2">
    <location>
        <begin position="80"/>
        <end position="288"/>
    </location>
</feature>
<dbReference type="RefSeq" id="WP_055245091.1">
    <property type="nucleotide sequence ID" value="NZ_CABIWA010000013.1"/>
</dbReference>
<dbReference type="InterPro" id="IPR003488">
    <property type="entry name" value="DprA"/>
</dbReference>
<dbReference type="OrthoDB" id="9785707at2"/>
<evidence type="ECO:0000259" key="3">
    <source>
        <dbReference type="Pfam" id="PF17782"/>
    </source>
</evidence>
<dbReference type="InterPro" id="IPR036388">
    <property type="entry name" value="WH-like_DNA-bd_sf"/>
</dbReference>
<dbReference type="GO" id="GO:0009294">
    <property type="term" value="P:DNA-mediated transformation"/>
    <property type="evidence" value="ECO:0007669"/>
    <property type="project" value="InterPro"/>
</dbReference>
<evidence type="ECO:0000256" key="1">
    <source>
        <dbReference type="ARBA" id="ARBA00006525"/>
    </source>
</evidence>
<protein>
    <submittedName>
        <fullName evidence="4">DNA protecting protein DprA</fullName>
    </submittedName>
</protein>
<proteinExistence type="inferred from homology"/>
<dbReference type="InterPro" id="IPR041614">
    <property type="entry name" value="DprA_WH"/>
</dbReference>
<dbReference type="Pfam" id="PF02481">
    <property type="entry name" value="DNA_processg_A"/>
    <property type="match status" value="1"/>
</dbReference>
<name>A0A174QRD3_9FIRM</name>
<comment type="similarity">
    <text evidence="1">Belongs to the DprA/Smf family.</text>
</comment>
<evidence type="ECO:0000259" key="2">
    <source>
        <dbReference type="Pfam" id="PF02481"/>
    </source>
</evidence>
<reference evidence="4 5" key="1">
    <citation type="submission" date="2015-09" db="EMBL/GenBank/DDBJ databases">
        <authorList>
            <consortium name="Pathogen Informatics"/>
        </authorList>
    </citation>
    <scope>NUCLEOTIDE SEQUENCE [LARGE SCALE GENOMIC DNA]</scope>
    <source>
        <strain evidence="4 5">2789STDY5834939</strain>
    </source>
</reference>
<dbReference type="Pfam" id="PF17782">
    <property type="entry name" value="WHD_DprA"/>
    <property type="match status" value="1"/>
</dbReference>
<accession>A0A174QRD3</accession>
<dbReference type="Gene3D" id="1.10.10.10">
    <property type="entry name" value="Winged helix-like DNA-binding domain superfamily/Winged helix DNA-binding domain"/>
    <property type="match status" value="1"/>
</dbReference>
<dbReference type="SUPFAM" id="SSF102405">
    <property type="entry name" value="MCP/YpsA-like"/>
    <property type="match status" value="1"/>
</dbReference>
<dbReference type="AlphaFoldDB" id="A0A174QRD3"/>
<evidence type="ECO:0000313" key="5">
    <source>
        <dbReference type="Proteomes" id="UP000095765"/>
    </source>
</evidence>
<dbReference type="Proteomes" id="UP000095765">
    <property type="component" value="Unassembled WGS sequence"/>
</dbReference>
<dbReference type="InterPro" id="IPR057666">
    <property type="entry name" value="DrpA_SLOG"/>
</dbReference>
<sequence>MTDVVFWAWLQDAIGLGSVRADRIIRELSSPEALYGKSARELEALGMFAPKEIERLRATTLDRAREQIKTAERLGCMAIGPDHPDYPEALTNIDAMPCILYVKGSLSGLSDELVITMVGTRSATEYGLTSAYRLSHDLAAAGCTVVSGLATGIDTASHAGALQASGRTIGLLACGLDVDYPSASGELKRRILDAGGALVTEFPFGTSVNRGSFSIRNRLLSGIAAGVVVVQAPERSGALITARYALQQNRDVFAVPGEIFDPSMAGCNKLARDGAKVVVNVYSILEEYIGRFPKRIDARTVAARIKSADRNAAKPPQNAPRRIKGVKACAKPATAPKQADVPRMDDGELAKRGVTPQARAVYAQLGARALERDELAALAGLGAAETLSALTELELTGFARVVAGGRYIPSAPGGV</sequence>